<accession>A0A832H5Y2</accession>
<dbReference type="AlphaFoldDB" id="A0A832H5Y2"/>
<proteinExistence type="predicted"/>
<organism evidence="2">
    <name type="scientific">Oscillatoriales cyanobacterium SpSt-402</name>
    <dbReference type="NCBI Taxonomy" id="2282168"/>
    <lineage>
        <taxon>Bacteria</taxon>
        <taxon>Bacillati</taxon>
        <taxon>Cyanobacteriota</taxon>
        <taxon>Cyanophyceae</taxon>
        <taxon>Oscillatoriophycideae</taxon>
        <taxon>Oscillatoriales</taxon>
    </lineage>
</organism>
<protein>
    <recommendedName>
        <fullName evidence="3">Malectin domain-containing protein</fullName>
    </recommendedName>
</protein>
<sequence length="138" mass="15177">MPANCRPLPLVGGEGSAVTKTASPPGARIPLPGPAPSVGVRNNWNTDWFVPSGQPFRQYRVTFMPHNDGEFSVNMTLKYPDDSIDQFFRENRKQFTANKPLIVEISPREDLQPYQVNTNIGGLQTVGSRYTVAVAGCL</sequence>
<comment type="caution">
    <text evidence="2">The sequence shown here is derived from an EMBL/GenBank/DDBJ whole genome shotgun (WGS) entry which is preliminary data.</text>
</comment>
<evidence type="ECO:0000256" key="1">
    <source>
        <dbReference type="SAM" id="MobiDB-lite"/>
    </source>
</evidence>
<dbReference type="EMBL" id="DSRD01000916">
    <property type="protein sequence ID" value="HGW95542.1"/>
    <property type="molecule type" value="Genomic_DNA"/>
</dbReference>
<gene>
    <name evidence="2" type="ORF">ENR47_14870</name>
</gene>
<name>A0A832H5Y2_9CYAN</name>
<evidence type="ECO:0008006" key="3">
    <source>
        <dbReference type="Google" id="ProtNLM"/>
    </source>
</evidence>
<evidence type="ECO:0000313" key="2">
    <source>
        <dbReference type="EMBL" id="HGW95542.1"/>
    </source>
</evidence>
<feature type="region of interest" description="Disordered" evidence="1">
    <location>
        <begin position="1"/>
        <end position="26"/>
    </location>
</feature>
<reference evidence="2" key="1">
    <citation type="journal article" date="2020" name="mSystems">
        <title>Genome- and Community-Level Interaction Insights into Carbon Utilization and Element Cycling Functions of Hydrothermarchaeota in Hydrothermal Sediment.</title>
        <authorList>
            <person name="Zhou Z."/>
            <person name="Liu Y."/>
            <person name="Xu W."/>
            <person name="Pan J."/>
            <person name="Luo Z.H."/>
            <person name="Li M."/>
        </authorList>
    </citation>
    <scope>NUCLEOTIDE SEQUENCE [LARGE SCALE GENOMIC DNA]</scope>
    <source>
        <strain evidence="2">SpSt-402</strain>
    </source>
</reference>